<keyword evidence="5" id="KW-0547">Nucleotide-binding</keyword>
<name>A0A2U1LJY8_ARTAN</name>
<dbReference type="Pfam" id="PF07714">
    <property type="entry name" value="PK_Tyr_Ser-Thr"/>
    <property type="match status" value="1"/>
</dbReference>
<dbReference type="GO" id="GO:0004674">
    <property type="term" value="F:protein serine/threonine kinase activity"/>
    <property type="evidence" value="ECO:0007669"/>
    <property type="project" value="UniProtKB-KW"/>
</dbReference>
<dbReference type="InterPro" id="IPR001245">
    <property type="entry name" value="Ser-Thr/Tyr_kinase_cat_dom"/>
</dbReference>
<comment type="similarity">
    <text evidence="1">Belongs to the jacalin lectin family.</text>
</comment>
<comment type="caution">
    <text evidence="10">The sequence shown here is derived from an EMBL/GenBank/DDBJ whole genome shotgun (WGS) entry which is preliminary data.</text>
</comment>
<dbReference type="GO" id="GO:0005886">
    <property type="term" value="C:plasma membrane"/>
    <property type="evidence" value="ECO:0007669"/>
    <property type="project" value="TreeGrafter"/>
</dbReference>
<dbReference type="InterPro" id="IPR000719">
    <property type="entry name" value="Prot_kinase_dom"/>
</dbReference>
<evidence type="ECO:0000256" key="2">
    <source>
        <dbReference type="ARBA" id="ARBA00022527"/>
    </source>
</evidence>
<dbReference type="GO" id="GO:0005524">
    <property type="term" value="F:ATP binding"/>
    <property type="evidence" value="ECO:0007669"/>
    <property type="project" value="UniProtKB-KW"/>
</dbReference>
<feature type="domain" description="Jacalin-type lectin" evidence="9">
    <location>
        <begin position="310"/>
        <end position="455"/>
    </location>
</feature>
<accession>A0A2U1LJY8</accession>
<dbReference type="EMBL" id="PKPP01008993">
    <property type="protein sequence ID" value="PWA49306.1"/>
    <property type="molecule type" value="Genomic_DNA"/>
</dbReference>
<keyword evidence="2" id="KW-0723">Serine/threonine-protein kinase</keyword>
<dbReference type="CDD" id="cd09612">
    <property type="entry name" value="Jacalin"/>
    <property type="match status" value="1"/>
</dbReference>
<keyword evidence="7" id="KW-0067">ATP-binding</keyword>
<evidence type="ECO:0000259" key="8">
    <source>
        <dbReference type="PROSITE" id="PS50011"/>
    </source>
</evidence>
<dbReference type="SUPFAM" id="SSF56112">
    <property type="entry name" value="Protein kinase-like (PK-like)"/>
    <property type="match status" value="1"/>
</dbReference>
<dbReference type="Gene3D" id="3.30.200.20">
    <property type="entry name" value="Phosphorylase Kinase, domain 1"/>
    <property type="match status" value="1"/>
</dbReference>
<dbReference type="Proteomes" id="UP000245207">
    <property type="component" value="Unassembled WGS sequence"/>
</dbReference>
<dbReference type="PROSITE" id="PS00108">
    <property type="entry name" value="PROTEIN_KINASE_ST"/>
    <property type="match status" value="1"/>
</dbReference>
<proteinExistence type="inferred from homology"/>
<dbReference type="PROSITE" id="PS51752">
    <property type="entry name" value="JACALIN_LECTIN"/>
    <property type="match status" value="2"/>
</dbReference>
<dbReference type="SMART" id="SM00220">
    <property type="entry name" value="S_TKc"/>
    <property type="match status" value="1"/>
</dbReference>
<dbReference type="FunFam" id="3.30.200.20:FF:000039">
    <property type="entry name" value="receptor-like protein kinase FERONIA"/>
    <property type="match status" value="1"/>
</dbReference>
<dbReference type="GO" id="GO:0009506">
    <property type="term" value="C:plasmodesma"/>
    <property type="evidence" value="ECO:0007669"/>
    <property type="project" value="TreeGrafter"/>
</dbReference>
<dbReference type="InterPro" id="IPR001229">
    <property type="entry name" value="Jacalin-like_lectin_dom"/>
</dbReference>
<dbReference type="PROSITE" id="PS50011">
    <property type="entry name" value="PROTEIN_KINASE_DOM"/>
    <property type="match status" value="1"/>
</dbReference>
<dbReference type="AlphaFoldDB" id="A0A2U1LJY8"/>
<protein>
    <submittedName>
        <fullName evidence="10">Jacalin-like lectin domain-containing protein</fullName>
    </submittedName>
</protein>
<dbReference type="InterPro" id="IPR011009">
    <property type="entry name" value="Kinase-like_dom_sf"/>
</dbReference>
<evidence type="ECO:0000256" key="6">
    <source>
        <dbReference type="ARBA" id="ARBA00022777"/>
    </source>
</evidence>
<evidence type="ECO:0000313" key="10">
    <source>
        <dbReference type="EMBL" id="PWA49306.1"/>
    </source>
</evidence>
<dbReference type="Gene3D" id="1.10.510.10">
    <property type="entry name" value="Transferase(Phosphotransferase) domain 1"/>
    <property type="match status" value="1"/>
</dbReference>
<dbReference type="PANTHER" id="PTHR27003:SF392">
    <property type="entry name" value="JACALIN-LIKE LECTIN DOMAIN-CONTAINING PROTEIN-RELATED"/>
    <property type="match status" value="1"/>
</dbReference>
<reference evidence="10 11" key="1">
    <citation type="journal article" date="2018" name="Mol. Plant">
        <title>The genome of Artemisia annua provides insight into the evolution of Asteraceae family and artemisinin biosynthesis.</title>
        <authorList>
            <person name="Shen Q."/>
            <person name="Zhang L."/>
            <person name="Liao Z."/>
            <person name="Wang S."/>
            <person name="Yan T."/>
            <person name="Shi P."/>
            <person name="Liu M."/>
            <person name="Fu X."/>
            <person name="Pan Q."/>
            <person name="Wang Y."/>
            <person name="Lv Z."/>
            <person name="Lu X."/>
            <person name="Zhang F."/>
            <person name="Jiang W."/>
            <person name="Ma Y."/>
            <person name="Chen M."/>
            <person name="Hao X."/>
            <person name="Li L."/>
            <person name="Tang Y."/>
            <person name="Lv G."/>
            <person name="Zhou Y."/>
            <person name="Sun X."/>
            <person name="Brodelius P.E."/>
            <person name="Rose J.K.C."/>
            <person name="Tang K."/>
        </authorList>
    </citation>
    <scope>NUCLEOTIDE SEQUENCE [LARGE SCALE GENOMIC DNA]</scope>
    <source>
        <strain evidence="11">cv. Huhao1</strain>
        <tissue evidence="10">Leaf</tissue>
    </source>
</reference>
<keyword evidence="3" id="KW-0808">Transferase</keyword>
<evidence type="ECO:0000256" key="1">
    <source>
        <dbReference type="ARBA" id="ARBA00006568"/>
    </source>
</evidence>
<gene>
    <name evidence="10" type="ORF">CTI12_AA351650</name>
</gene>
<dbReference type="OrthoDB" id="4062651at2759"/>
<dbReference type="PANTHER" id="PTHR27003">
    <property type="entry name" value="OS07G0166700 PROTEIN"/>
    <property type="match status" value="1"/>
</dbReference>
<dbReference type="SUPFAM" id="SSF51101">
    <property type="entry name" value="Mannose-binding lectins"/>
    <property type="match status" value="2"/>
</dbReference>
<evidence type="ECO:0000256" key="5">
    <source>
        <dbReference type="ARBA" id="ARBA00022741"/>
    </source>
</evidence>
<dbReference type="InterPro" id="IPR036404">
    <property type="entry name" value="Jacalin-like_lectin_dom_sf"/>
</dbReference>
<dbReference type="InterPro" id="IPR033734">
    <property type="entry name" value="Jacalin-like_lectin_dom_plant"/>
</dbReference>
<organism evidence="10 11">
    <name type="scientific">Artemisia annua</name>
    <name type="common">Sweet wormwood</name>
    <dbReference type="NCBI Taxonomy" id="35608"/>
    <lineage>
        <taxon>Eukaryota</taxon>
        <taxon>Viridiplantae</taxon>
        <taxon>Streptophyta</taxon>
        <taxon>Embryophyta</taxon>
        <taxon>Tracheophyta</taxon>
        <taxon>Spermatophyta</taxon>
        <taxon>Magnoliopsida</taxon>
        <taxon>eudicotyledons</taxon>
        <taxon>Gunneridae</taxon>
        <taxon>Pentapetalae</taxon>
        <taxon>asterids</taxon>
        <taxon>campanulids</taxon>
        <taxon>Asterales</taxon>
        <taxon>Asteraceae</taxon>
        <taxon>Asteroideae</taxon>
        <taxon>Anthemideae</taxon>
        <taxon>Artemisiinae</taxon>
        <taxon>Artemisia</taxon>
    </lineage>
</organism>
<evidence type="ECO:0000256" key="3">
    <source>
        <dbReference type="ARBA" id="ARBA00022679"/>
    </source>
</evidence>
<dbReference type="SMART" id="SM00915">
    <property type="entry name" value="Jacalin"/>
    <property type="match status" value="2"/>
</dbReference>
<dbReference type="GO" id="GO:0030246">
    <property type="term" value="F:carbohydrate binding"/>
    <property type="evidence" value="ECO:0007669"/>
    <property type="project" value="UniProtKB-KW"/>
</dbReference>
<dbReference type="STRING" id="35608.A0A2U1LJY8"/>
<evidence type="ECO:0000259" key="9">
    <source>
        <dbReference type="PROSITE" id="PS51752"/>
    </source>
</evidence>
<dbReference type="GO" id="GO:0004714">
    <property type="term" value="F:transmembrane receptor protein tyrosine kinase activity"/>
    <property type="evidence" value="ECO:0007669"/>
    <property type="project" value="InterPro"/>
</dbReference>
<dbReference type="InterPro" id="IPR008271">
    <property type="entry name" value="Ser/Thr_kinase_AS"/>
</dbReference>
<keyword evidence="11" id="KW-1185">Reference proteome</keyword>
<keyword evidence="4 10" id="KW-0430">Lectin</keyword>
<keyword evidence="6" id="KW-0418">Kinase</keyword>
<dbReference type="Gene3D" id="2.100.10.30">
    <property type="entry name" value="Jacalin-like lectin domain"/>
    <property type="match status" value="2"/>
</dbReference>
<evidence type="ECO:0000256" key="4">
    <source>
        <dbReference type="ARBA" id="ARBA00022734"/>
    </source>
</evidence>
<sequence>MSHMEGVQHLKIPLEAIKLATNNFSEDNFIARGGFGRVYVCEVYLTGQQRIVAVKRLDRTFGQGEKEFLTEIQMLSCYRHKNLINLFGFCDEDDEKILVYEHAEHGSLDKYLSGTELSWMQRLQISINAACGLNYLHSGVGPQHRILHRDIKSANILLNENWEAKVSDFGLSKIGLSNVEQTFLVTSPCGTIGYVDPKYFKTGILTKESDVYSFGVVLFEILCGRLASIDHYQDERRFLASLALKYCEQDRLDEIIHPNLKFQMKADSLEIYSMVAYQCLKKNRHERPTMEWVVEKLEKALELQAGITGCIQVGTWGRQNGGPQSYWSFKLEKDHYLLKITINHDDAVYSLIFTSESEGFLRTSNKVGGLAVGDAFSEITLDDDEEIIGINGTIGARDGSRIISSLSFETTMRTYGPYGSPTETVFFIPWKAASLVGLYGYAGDCINSIGVHLRASTDIVRVGTWGRRSGLLGSSWSFQLERNHRLKMITIEHSEQIHSLQFTAEYRGLTYVSRKTGHPYQGAIAEVTFDWNEEITGISGTVAVSGGHLPGWTIITSLSFVTNKKLHGPFGHARGTPFTVPWVEGSLVGFYGLGGGYLDSIGVYLKAPV</sequence>
<evidence type="ECO:0000256" key="7">
    <source>
        <dbReference type="ARBA" id="ARBA00022840"/>
    </source>
</evidence>
<feature type="domain" description="Jacalin-type lectin" evidence="9">
    <location>
        <begin position="459"/>
        <end position="607"/>
    </location>
</feature>
<evidence type="ECO:0000313" key="11">
    <source>
        <dbReference type="Proteomes" id="UP000245207"/>
    </source>
</evidence>
<feature type="domain" description="Protein kinase" evidence="8">
    <location>
        <begin position="24"/>
        <end position="301"/>
    </location>
</feature>
<dbReference type="Pfam" id="PF01419">
    <property type="entry name" value="Jacalin"/>
    <property type="match status" value="2"/>
</dbReference>
<dbReference type="InterPro" id="IPR045272">
    <property type="entry name" value="ANXUR1/2-like"/>
</dbReference>